<dbReference type="OrthoDB" id="2212170at2759"/>
<sequence>MPFWTSFEPATPPRYRGACLCGSISYVLTQRPRRVVQCHCTHCQADGGGPFQIMAEYRIDEVVVKDPWSYWKIYTVREGTLSGQPKEKHFCGNCGCTLWTVAMRDRGELRMVRTSLIENGDRQMGGMRADSEGAI</sequence>
<evidence type="ECO:0000256" key="4">
    <source>
        <dbReference type="ARBA" id="ARBA00023239"/>
    </source>
</evidence>
<dbReference type="PROSITE" id="PS51891">
    <property type="entry name" value="CENP_V_GFA"/>
    <property type="match status" value="1"/>
</dbReference>
<evidence type="ECO:0000313" key="6">
    <source>
        <dbReference type="EMBL" id="EFX02349.1"/>
    </source>
</evidence>
<accession>F0XJC0</accession>
<keyword evidence="3" id="KW-0862">Zinc</keyword>
<dbReference type="Proteomes" id="UP000007796">
    <property type="component" value="Unassembled WGS sequence"/>
</dbReference>
<evidence type="ECO:0000256" key="2">
    <source>
        <dbReference type="ARBA" id="ARBA00022723"/>
    </source>
</evidence>
<organism evidence="7">
    <name type="scientific">Grosmannia clavigera (strain kw1407 / UAMH 11150)</name>
    <name type="common">Blue stain fungus</name>
    <name type="synonym">Graphiocladiella clavigera</name>
    <dbReference type="NCBI Taxonomy" id="655863"/>
    <lineage>
        <taxon>Eukaryota</taxon>
        <taxon>Fungi</taxon>
        <taxon>Dikarya</taxon>
        <taxon>Ascomycota</taxon>
        <taxon>Pezizomycotina</taxon>
        <taxon>Sordariomycetes</taxon>
        <taxon>Sordariomycetidae</taxon>
        <taxon>Ophiostomatales</taxon>
        <taxon>Ophiostomataceae</taxon>
        <taxon>Leptographium</taxon>
    </lineage>
</organism>
<dbReference type="PANTHER" id="PTHR33337">
    <property type="entry name" value="GFA DOMAIN-CONTAINING PROTEIN"/>
    <property type="match status" value="1"/>
</dbReference>
<proteinExistence type="inferred from homology"/>
<reference evidence="6 7" key="1">
    <citation type="journal article" date="2011" name="Proc. Natl. Acad. Sci. U.S.A.">
        <title>Genome and transcriptome analyses of the mountain pine beetle-fungal symbiont Grosmannia clavigera, a lodgepole pine pathogen.</title>
        <authorList>
            <person name="DiGuistini S."/>
            <person name="Wang Y."/>
            <person name="Liao N.Y."/>
            <person name="Taylor G."/>
            <person name="Tanguay P."/>
            <person name="Feau N."/>
            <person name="Henrissat B."/>
            <person name="Chan S.K."/>
            <person name="Hesse-Orce U."/>
            <person name="Alamouti S.M."/>
            <person name="Tsui C.K.M."/>
            <person name="Docking R.T."/>
            <person name="Levasseur A."/>
            <person name="Haridas S."/>
            <person name="Robertson G."/>
            <person name="Birol I."/>
            <person name="Holt R.A."/>
            <person name="Marra M.A."/>
            <person name="Hamelin R.C."/>
            <person name="Hirst M."/>
            <person name="Jones S.J.M."/>
            <person name="Bohlmann J."/>
            <person name="Breuil C."/>
        </authorList>
    </citation>
    <scope>NUCLEOTIDE SEQUENCE [LARGE SCALE GENOMIC DNA]</scope>
    <source>
        <strain evidence="7">kw1407 / UAMH 11150</strain>
    </source>
</reference>
<evidence type="ECO:0000259" key="5">
    <source>
        <dbReference type="PROSITE" id="PS51891"/>
    </source>
</evidence>
<keyword evidence="7" id="KW-1185">Reference proteome</keyword>
<dbReference type="InterPro" id="IPR006913">
    <property type="entry name" value="CENP-V/GFA"/>
</dbReference>
<dbReference type="GO" id="GO:0046872">
    <property type="term" value="F:metal ion binding"/>
    <property type="evidence" value="ECO:0007669"/>
    <property type="project" value="UniProtKB-KW"/>
</dbReference>
<evidence type="ECO:0000313" key="7">
    <source>
        <dbReference type="Proteomes" id="UP000007796"/>
    </source>
</evidence>
<dbReference type="GO" id="GO:0016846">
    <property type="term" value="F:carbon-sulfur lyase activity"/>
    <property type="evidence" value="ECO:0007669"/>
    <property type="project" value="InterPro"/>
</dbReference>
<dbReference type="HOGENOM" id="CLU_055491_3_2_1"/>
<dbReference type="GeneID" id="25975382"/>
<evidence type="ECO:0000256" key="3">
    <source>
        <dbReference type="ARBA" id="ARBA00022833"/>
    </source>
</evidence>
<comment type="similarity">
    <text evidence="1">Belongs to the Gfa family.</text>
</comment>
<dbReference type="Pfam" id="PF04828">
    <property type="entry name" value="GFA"/>
    <property type="match status" value="1"/>
</dbReference>
<gene>
    <name evidence="6" type="ORF">CMQ_2398</name>
</gene>
<evidence type="ECO:0000256" key="1">
    <source>
        <dbReference type="ARBA" id="ARBA00005495"/>
    </source>
</evidence>
<protein>
    <recommendedName>
        <fullName evidence="5">CENP-V/GFA domain-containing protein</fullName>
    </recommendedName>
</protein>
<dbReference type="RefSeq" id="XP_014171831.1">
    <property type="nucleotide sequence ID" value="XM_014316356.1"/>
</dbReference>
<dbReference type="AlphaFoldDB" id="F0XJC0"/>
<name>F0XJC0_GROCL</name>
<dbReference type="STRING" id="655863.F0XJC0"/>
<dbReference type="Gene3D" id="3.90.1590.10">
    <property type="entry name" value="glutathione-dependent formaldehyde- activating enzyme (gfa)"/>
    <property type="match status" value="1"/>
</dbReference>
<dbReference type="EMBL" id="GL629782">
    <property type="protein sequence ID" value="EFX02349.1"/>
    <property type="molecule type" value="Genomic_DNA"/>
</dbReference>
<keyword evidence="4" id="KW-0456">Lyase</keyword>
<dbReference type="InParanoid" id="F0XJC0"/>
<keyword evidence="2" id="KW-0479">Metal-binding</keyword>
<dbReference type="PANTHER" id="PTHR33337:SF40">
    <property type="entry name" value="CENP-V_GFA DOMAIN-CONTAINING PROTEIN-RELATED"/>
    <property type="match status" value="1"/>
</dbReference>
<dbReference type="InterPro" id="IPR011057">
    <property type="entry name" value="Mss4-like_sf"/>
</dbReference>
<dbReference type="eggNOG" id="ENOG502RUG0">
    <property type="taxonomic scope" value="Eukaryota"/>
</dbReference>
<dbReference type="SUPFAM" id="SSF51316">
    <property type="entry name" value="Mss4-like"/>
    <property type="match status" value="1"/>
</dbReference>
<feature type="domain" description="CENP-V/GFA" evidence="5">
    <location>
        <begin position="15"/>
        <end position="130"/>
    </location>
</feature>